<evidence type="ECO:0000313" key="2">
    <source>
        <dbReference type="Proteomes" id="UP000644756"/>
    </source>
</evidence>
<sequence>MNCIKGRSLHPGDRVQVYLNLNKGSCFSIRRKKTGLVLAYADSVTIQNAEFKVSSKGRARVIASGVRAVHAYVEGEFLAADGPAPPHVVNVGYYNPFKTEYFIDECTKERVERSQTAHCQNRRVYFH</sequence>
<reference evidence="1" key="1">
    <citation type="journal article" date="2014" name="Int. J. Syst. Evol. Microbiol.">
        <title>Complete genome sequence of Corynebacterium casei LMG S-19264T (=DSM 44701T), isolated from a smear-ripened cheese.</title>
        <authorList>
            <consortium name="US DOE Joint Genome Institute (JGI-PGF)"/>
            <person name="Walter F."/>
            <person name="Albersmeier A."/>
            <person name="Kalinowski J."/>
            <person name="Ruckert C."/>
        </authorList>
    </citation>
    <scope>NUCLEOTIDE SEQUENCE</scope>
    <source>
        <strain evidence="1">CGMCC 1.12987</strain>
    </source>
</reference>
<dbReference type="Pfam" id="PF25735">
    <property type="entry name" value="Phage_L5_gp82"/>
    <property type="match status" value="1"/>
</dbReference>
<dbReference type="InterPro" id="IPR058002">
    <property type="entry name" value="Gp82"/>
</dbReference>
<protein>
    <submittedName>
        <fullName evidence="1">Uncharacterized protein</fullName>
    </submittedName>
</protein>
<dbReference type="AlphaFoldDB" id="A0A917G1S8"/>
<dbReference type="Proteomes" id="UP000644756">
    <property type="component" value="Unassembled WGS sequence"/>
</dbReference>
<keyword evidence="2" id="KW-1185">Reference proteome</keyword>
<accession>A0A917G1S8</accession>
<proteinExistence type="predicted"/>
<reference evidence="1" key="2">
    <citation type="submission" date="2020-09" db="EMBL/GenBank/DDBJ databases">
        <authorList>
            <person name="Sun Q."/>
            <person name="Zhou Y."/>
        </authorList>
    </citation>
    <scope>NUCLEOTIDE SEQUENCE</scope>
    <source>
        <strain evidence="1">CGMCC 1.12987</strain>
    </source>
</reference>
<dbReference type="EMBL" id="BMGR01000014">
    <property type="protein sequence ID" value="GGG18214.1"/>
    <property type="molecule type" value="Genomic_DNA"/>
</dbReference>
<comment type="caution">
    <text evidence="1">The sequence shown here is derived from an EMBL/GenBank/DDBJ whole genome shotgun (WGS) entry which is preliminary data.</text>
</comment>
<organism evidence="1 2">
    <name type="scientific">Paenibacillus abyssi</name>
    <dbReference type="NCBI Taxonomy" id="1340531"/>
    <lineage>
        <taxon>Bacteria</taxon>
        <taxon>Bacillati</taxon>
        <taxon>Bacillota</taxon>
        <taxon>Bacilli</taxon>
        <taxon>Bacillales</taxon>
        <taxon>Paenibacillaceae</taxon>
        <taxon>Paenibacillus</taxon>
    </lineage>
</organism>
<evidence type="ECO:0000313" key="1">
    <source>
        <dbReference type="EMBL" id="GGG18214.1"/>
    </source>
</evidence>
<name>A0A917G1S8_9BACL</name>
<dbReference type="RefSeq" id="WP_188532725.1">
    <property type="nucleotide sequence ID" value="NZ_BMGR01000014.1"/>
</dbReference>
<gene>
    <name evidence="1" type="ORF">GCM10010916_38800</name>
</gene>